<dbReference type="RefSeq" id="WP_204962676.1">
    <property type="nucleotide sequence ID" value="NZ_BAAAUR010000002.1"/>
</dbReference>
<feature type="region of interest" description="Disordered" evidence="3">
    <location>
        <begin position="947"/>
        <end position="968"/>
    </location>
</feature>
<feature type="region of interest" description="Disordered" evidence="3">
    <location>
        <begin position="153"/>
        <end position="194"/>
    </location>
</feature>
<dbReference type="PRINTS" id="PR00364">
    <property type="entry name" value="DISEASERSIST"/>
</dbReference>
<dbReference type="AlphaFoldDB" id="A0A9W6M4D1"/>
<evidence type="ECO:0000313" key="6">
    <source>
        <dbReference type="Proteomes" id="UP001142291"/>
    </source>
</evidence>
<dbReference type="SUPFAM" id="SSF48452">
    <property type="entry name" value="TPR-like"/>
    <property type="match status" value="1"/>
</dbReference>
<evidence type="ECO:0000256" key="3">
    <source>
        <dbReference type="SAM" id="MobiDB-lite"/>
    </source>
</evidence>
<organism evidence="5 6">
    <name type="scientific">Microbacterium dextranolyticum</name>
    <dbReference type="NCBI Taxonomy" id="36806"/>
    <lineage>
        <taxon>Bacteria</taxon>
        <taxon>Bacillati</taxon>
        <taxon>Actinomycetota</taxon>
        <taxon>Actinomycetes</taxon>
        <taxon>Micrococcales</taxon>
        <taxon>Microbacteriaceae</taxon>
        <taxon>Microbacterium</taxon>
    </lineage>
</organism>
<dbReference type="GO" id="GO:0000160">
    <property type="term" value="P:phosphorelay signal transduction system"/>
    <property type="evidence" value="ECO:0007669"/>
    <property type="project" value="InterPro"/>
</dbReference>
<dbReference type="PANTHER" id="PTHR47691:SF3">
    <property type="entry name" value="HTH-TYPE TRANSCRIPTIONAL REGULATOR RV0890C-RELATED"/>
    <property type="match status" value="1"/>
</dbReference>
<dbReference type="PANTHER" id="PTHR47691">
    <property type="entry name" value="REGULATOR-RELATED"/>
    <property type="match status" value="1"/>
</dbReference>
<sequence>MRLTYFGGPAWDAGPLPVRGRGQEALLFRLAIDAGTVVSYRALAEDVWPLDAPADPRAALQSLASRLRRALGSPSIDAVSGGYRLNLDRADIDLTRFADLVADARAHDSADAARQALRLWTGEPWVPEGFDWVRRDLLEDRAHAERLAASITAGSARTAGTPDPLTKTATAPRKADDSALPPASDPASSTSIPAPLTTLVGRADELAAIAAQLTSDRLVTLLGPGGAGKTTLALETARRTPDALFVELAPATAGEIWAVLAGAAGRGIRLGDSAARAQQTDHDRVIEALRGRSVLLVLDNCEHVSAAASAVAIEVLTTLPGVRILATSREPLSVPGEAFVDLGPLPMADAVELFSRRVRSARGSAPSPEDEPTVGRIVRRLDGLPLALELAAAKARTLSLAEIDAGLDDRFALLSTGPRAADPRHQTLRALIDWSWEPLPPDERAALLAASVFPDGIGAGDAHAVGAAFGTDGGAFDRLVDRSLLTRTDGRFRMLETVREYGIDRLRADGREHAARLSAAGVLATLAEAQEPLLRGPQVRAALSWFDANEESLGAAAQLACADPALRPLGIRLTRVIVWPSFIRERVDDLRRSAETFTLGPGVPDSEAETVLAAMRLMLPAFTSIDTDLTPVEVRAFARRTAEIAEGARRHPSDIALALSAVLSAAARNLIAHEGRAMRSWNVLVADHEVAGAPLWTRALVTVLRAASAQNNGAVDALGRESARALELFTEAGDPWGIALASRLRSEWLVMQGRIDEALAVSDDASAGLAGLTSVWDVIQQEGMALDVLARLGRFAEARERLERLRLMAEADGSARSLLQFHSAAATLAVSAGEPAEALAHLDAIAVTPRSGGEAQLRAWTASRRAQALLALGRGAEARESLRNALPLAFASGDHPIAADVVAAAALWLVDADRRDAARRVFAASVRLRGGADATNPMFQKLRAALGEPDPTQPLAPGRTTDEGDDDPEVIAALLD</sequence>
<dbReference type="EMBL" id="BSER01000001">
    <property type="protein sequence ID" value="GLJ94169.1"/>
    <property type="molecule type" value="Genomic_DNA"/>
</dbReference>
<dbReference type="GO" id="GO:0006355">
    <property type="term" value="P:regulation of DNA-templated transcription"/>
    <property type="evidence" value="ECO:0007669"/>
    <property type="project" value="InterPro"/>
</dbReference>
<dbReference type="GO" id="GO:0003677">
    <property type="term" value="F:DNA binding"/>
    <property type="evidence" value="ECO:0007669"/>
    <property type="project" value="UniProtKB-UniRule"/>
</dbReference>
<evidence type="ECO:0000259" key="4">
    <source>
        <dbReference type="PROSITE" id="PS51755"/>
    </source>
</evidence>
<feature type="domain" description="OmpR/PhoB-type" evidence="4">
    <location>
        <begin position="1"/>
        <end position="87"/>
    </location>
</feature>
<reference evidence="5" key="1">
    <citation type="journal article" date="2014" name="Int. J. Syst. Evol. Microbiol.">
        <title>Complete genome sequence of Corynebacterium casei LMG S-19264T (=DSM 44701T), isolated from a smear-ripened cheese.</title>
        <authorList>
            <consortium name="US DOE Joint Genome Institute (JGI-PGF)"/>
            <person name="Walter F."/>
            <person name="Albersmeier A."/>
            <person name="Kalinowski J."/>
            <person name="Ruckert C."/>
        </authorList>
    </citation>
    <scope>NUCLEOTIDE SEQUENCE</scope>
    <source>
        <strain evidence="5">VKM Ac-1940</strain>
    </source>
</reference>
<comment type="caution">
    <text evidence="5">The sequence shown here is derived from an EMBL/GenBank/DDBJ whole genome shotgun (WGS) entry which is preliminary data.</text>
</comment>
<protein>
    <submittedName>
        <fullName evidence="5">SARP family transcriptional regulator</fullName>
    </submittedName>
</protein>
<proteinExistence type="predicted"/>
<feature type="DNA-binding region" description="OmpR/PhoB-type" evidence="2">
    <location>
        <begin position="1"/>
        <end position="87"/>
    </location>
</feature>
<evidence type="ECO:0000313" key="5">
    <source>
        <dbReference type="EMBL" id="GLJ94169.1"/>
    </source>
</evidence>
<dbReference type="PROSITE" id="PS51755">
    <property type="entry name" value="OMPR_PHOB"/>
    <property type="match status" value="1"/>
</dbReference>
<dbReference type="InterPro" id="IPR027417">
    <property type="entry name" value="P-loop_NTPase"/>
</dbReference>
<dbReference type="SUPFAM" id="SSF52540">
    <property type="entry name" value="P-loop containing nucleoside triphosphate hydrolases"/>
    <property type="match status" value="1"/>
</dbReference>
<dbReference type="InterPro" id="IPR036388">
    <property type="entry name" value="WH-like_DNA-bd_sf"/>
</dbReference>
<dbReference type="Gene3D" id="1.25.40.10">
    <property type="entry name" value="Tetratricopeptide repeat domain"/>
    <property type="match status" value="1"/>
</dbReference>
<keyword evidence="1 2" id="KW-0238">DNA-binding</keyword>
<dbReference type="Proteomes" id="UP001142291">
    <property type="component" value="Unassembled WGS sequence"/>
</dbReference>
<dbReference type="InterPro" id="IPR011990">
    <property type="entry name" value="TPR-like_helical_dom_sf"/>
</dbReference>
<evidence type="ECO:0000256" key="2">
    <source>
        <dbReference type="PROSITE-ProRule" id="PRU01091"/>
    </source>
</evidence>
<dbReference type="SMART" id="SM00862">
    <property type="entry name" value="Trans_reg_C"/>
    <property type="match status" value="1"/>
</dbReference>
<dbReference type="InterPro" id="IPR001867">
    <property type="entry name" value="OmpR/PhoB-type_DNA-bd"/>
</dbReference>
<dbReference type="Gene3D" id="3.40.50.300">
    <property type="entry name" value="P-loop containing nucleotide triphosphate hydrolases"/>
    <property type="match status" value="1"/>
</dbReference>
<keyword evidence="6" id="KW-1185">Reference proteome</keyword>
<accession>A0A9W6M4D1</accession>
<feature type="compositionally biased region" description="Low complexity" evidence="3">
    <location>
        <begin position="178"/>
        <end position="194"/>
    </location>
</feature>
<dbReference type="InterPro" id="IPR016032">
    <property type="entry name" value="Sig_transdc_resp-reg_C-effctor"/>
</dbReference>
<name>A0A9W6M4D1_9MICO</name>
<dbReference type="SUPFAM" id="SSF46894">
    <property type="entry name" value="C-terminal effector domain of the bipartite response regulators"/>
    <property type="match status" value="1"/>
</dbReference>
<dbReference type="Gene3D" id="1.10.10.10">
    <property type="entry name" value="Winged helix-like DNA-binding domain superfamily/Winged helix DNA-binding domain"/>
    <property type="match status" value="1"/>
</dbReference>
<gene>
    <name evidence="5" type="ORF">GCM10017591_02300</name>
</gene>
<reference evidence="5" key="2">
    <citation type="submission" date="2023-01" db="EMBL/GenBank/DDBJ databases">
        <authorList>
            <person name="Sun Q."/>
            <person name="Evtushenko L."/>
        </authorList>
    </citation>
    <scope>NUCLEOTIDE SEQUENCE</scope>
    <source>
        <strain evidence="5">VKM Ac-1940</strain>
    </source>
</reference>
<evidence type="ECO:0000256" key="1">
    <source>
        <dbReference type="ARBA" id="ARBA00023125"/>
    </source>
</evidence>